<sequence length="78" mass="8859">MSKRKSLSFGESRYHTRVYRKLSNICPRRRPAGSQPIGNRQKFLWSPAAPLPFIPSLTEKSRMPSIGPLPFSVTFSLP</sequence>
<proteinExistence type="predicted"/>
<dbReference type="AlphaFoldDB" id="J9GTN0"/>
<dbReference type="EMBL" id="AMCI01002062">
    <property type="protein sequence ID" value="EJX03720.1"/>
    <property type="molecule type" value="Genomic_DNA"/>
</dbReference>
<evidence type="ECO:0000313" key="1">
    <source>
        <dbReference type="EMBL" id="EJX03720.1"/>
    </source>
</evidence>
<reference evidence="1" key="1">
    <citation type="journal article" date="2012" name="PLoS ONE">
        <title>Gene sets for utilization of primary and secondary nutrition supplies in the distal gut of endangered iberian lynx.</title>
        <authorList>
            <person name="Alcaide M."/>
            <person name="Messina E."/>
            <person name="Richter M."/>
            <person name="Bargiela R."/>
            <person name="Peplies J."/>
            <person name="Huws S.A."/>
            <person name="Newbold C.J."/>
            <person name="Golyshin P.N."/>
            <person name="Simon M.A."/>
            <person name="Lopez G."/>
            <person name="Yakimov M.M."/>
            <person name="Ferrer M."/>
        </authorList>
    </citation>
    <scope>NUCLEOTIDE SEQUENCE</scope>
</reference>
<protein>
    <submittedName>
        <fullName evidence="1">Uncharacterized protein</fullName>
    </submittedName>
</protein>
<name>J9GTN0_9ZZZZ</name>
<comment type="caution">
    <text evidence="1">The sequence shown here is derived from an EMBL/GenBank/DDBJ whole genome shotgun (WGS) entry which is preliminary data.</text>
</comment>
<organism evidence="1">
    <name type="scientific">gut metagenome</name>
    <dbReference type="NCBI Taxonomy" id="749906"/>
    <lineage>
        <taxon>unclassified sequences</taxon>
        <taxon>metagenomes</taxon>
        <taxon>organismal metagenomes</taxon>
    </lineage>
</organism>
<gene>
    <name evidence="1" type="ORF">EVA_08174</name>
</gene>
<accession>J9GTN0</accession>